<proteinExistence type="inferred from homology"/>
<feature type="domain" description="Asteroid" evidence="3">
    <location>
        <begin position="144"/>
        <end position="337"/>
    </location>
</feature>
<dbReference type="PANTHER" id="PTHR15665:SF1">
    <property type="entry name" value="PROTEIN ASTEROID HOMOLOG 1"/>
    <property type="match status" value="1"/>
</dbReference>
<organism evidence="4">
    <name type="scientific">Absidia glauca</name>
    <name type="common">Pin mould</name>
    <dbReference type="NCBI Taxonomy" id="4829"/>
    <lineage>
        <taxon>Eukaryota</taxon>
        <taxon>Fungi</taxon>
        <taxon>Fungi incertae sedis</taxon>
        <taxon>Mucoromycota</taxon>
        <taxon>Mucoromycotina</taxon>
        <taxon>Mucoromycetes</taxon>
        <taxon>Mucorales</taxon>
        <taxon>Cunninghamellaceae</taxon>
        <taxon>Absidia</taxon>
    </lineage>
</organism>
<evidence type="ECO:0000313" key="5">
    <source>
        <dbReference type="Proteomes" id="UP000078561"/>
    </source>
</evidence>
<dbReference type="Pfam" id="PF00752">
    <property type="entry name" value="XPG_N"/>
    <property type="match status" value="1"/>
</dbReference>
<sequence>MGIHGLSTFVQNNPSLNVKKAWYLGDAAVNNDHLIFDGNAFVYHYAYIHRDHWTHGGQYRYLSQVIRRLITTLQQSGLTLTFLFDGALPHEKQETRLKRYRSYVERSALTMQNLSPINASNKDSATAFLQEGPQYRNDLFMIPPLTLEVCIQTLRELSVSVYICAGEADGVVAQLAEETQGYIVSKDTDMHIYPKSGKGYISLDSLAIPSFDGGDVRKAITATVCRAQDLAALLGLKLDMLPLFGTLVGNDYMDFQTVKSPIMTWCSKNIPLQHQLQGFSQWHKCVAEFLRQMDQLSTTTGSPIISTIVSELEPIILASGMAKKQEKLRMMEHTIIDSVQRYVFIDPPPPPTTTHSSHSGYLTLDAHMAVQQYSRDLLDLTTTHTFWGGVFLEDMQRESSWCVSRSLRQAIYRWNDMGAIQEYIREKQHLTHQEVTPSNDPAISKLDRGDGHERLKLFLHLHHISIPLMTTLDRQVAKPLQPLVICLRYFIQQSNASGNTLADHEVLAILIASLVDLAPAVLPDDFVDSDGPPSLTALATAITPPPDDDDDLKIPSLKKRSIQLTTQWQQILLSSHLLAQVLLPRQQHLQQQGVLTHCYNGLVMHTCLQMGRLGASMGRMMLGASTAWMALFGTLYELVVIPGQIEQVYDYRFTSKTETAAWMKSRILKKIESKGDAPTGHVKKIRKTKGGGGGIKPKGNVFDVLSSGCNFDE</sequence>
<dbReference type="InterPro" id="IPR006085">
    <property type="entry name" value="XPG_DNA_repair_N"/>
</dbReference>
<dbReference type="OrthoDB" id="25987at2759"/>
<dbReference type="PANTHER" id="PTHR15665">
    <property type="entry name" value="ASTEROID PROTEIN"/>
    <property type="match status" value="1"/>
</dbReference>
<evidence type="ECO:0000259" key="2">
    <source>
        <dbReference type="Pfam" id="PF00752"/>
    </source>
</evidence>
<protein>
    <recommendedName>
        <fullName evidence="6">Asteroid domain-containing protein</fullName>
    </recommendedName>
</protein>
<evidence type="ECO:0000313" key="4">
    <source>
        <dbReference type="EMBL" id="SAM02049.1"/>
    </source>
</evidence>
<dbReference type="STRING" id="4829.A0A163M7F2"/>
<dbReference type="InterPro" id="IPR029060">
    <property type="entry name" value="PIN-like_dom_sf"/>
</dbReference>
<accession>A0A163M7F2</accession>
<dbReference type="Gene3D" id="3.40.50.1010">
    <property type="entry name" value="5'-nuclease"/>
    <property type="match status" value="1"/>
</dbReference>
<comment type="similarity">
    <text evidence="1">Belongs to the asteroid family.</text>
</comment>
<dbReference type="GO" id="GO:0004518">
    <property type="term" value="F:nuclease activity"/>
    <property type="evidence" value="ECO:0007669"/>
    <property type="project" value="InterPro"/>
</dbReference>
<dbReference type="InParanoid" id="A0A163M7F2"/>
<dbReference type="AlphaFoldDB" id="A0A163M7F2"/>
<dbReference type="OMA" id="SDMHVYP"/>
<evidence type="ECO:0008006" key="6">
    <source>
        <dbReference type="Google" id="ProtNLM"/>
    </source>
</evidence>
<reference evidence="4" key="1">
    <citation type="submission" date="2016-04" db="EMBL/GenBank/DDBJ databases">
        <authorList>
            <person name="Evans L.H."/>
            <person name="Alamgir A."/>
            <person name="Owens N."/>
            <person name="Weber N.D."/>
            <person name="Virtaneva K."/>
            <person name="Barbian K."/>
            <person name="Babar A."/>
            <person name="Rosenke K."/>
        </authorList>
    </citation>
    <scope>NUCLEOTIDE SEQUENCE [LARGE SCALE GENOMIC DNA]</scope>
    <source>
        <strain evidence="4">CBS 101.48</strain>
    </source>
</reference>
<keyword evidence="5" id="KW-1185">Reference proteome</keyword>
<gene>
    <name evidence="4" type="primary">ABSGL_07806.1 scaffold 9133</name>
</gene>
<feature type="domain" description="XPG N-terminal" evidence="2">
    <location>
        <begin position="1"/>
        <end position="100"/>
    </location>
</feature>
<dbReference type="EMBL" id="LT553646">
    <property type="protein sequence ID" value="SAM02049.1"/>
    <property type="molecule type" value="Genomic_DNA"/>
</dbReference>
<dbReference type="SUPFAM" id="SSF88723">
    <property type="entry name" value="PIN domain-like"/>
    <property type="match status" value="1"/>
</dbReference>
<dbReference type="InterPro" id="IPR026832">
    <property type="entry name" value="Asteroid"/>
</dbReference>
<evidence type="ECO:0000259" key="3">
    <source>
        <dbReference type="Pfam" id="PF12813"/>
    </source>
</evidence>
<name>A0A163M7F2_ABSGL</name>
<dbReference type="InterPro" id="IPR039436">
    <property type="entry name" value="Asteroid_dom"/>
</dbReference>
<dbReference type="Proteomes" id="UP000078561">
    <property type="component" value="Unassembled WGS sequence"/>
</dbReference>
<evidence type="ECO:0000256" key="1">
    <source>
        <dbReference type="ARBA" id="ARBA00007398"/>
    </source>
</evidence>
<dbReference type="Pfam" id="PF12813">
    <property type="entry name" value="XPG_I_2"/>
    <property type="match status" value="1"/>
</dbReference>